<evidence type="ECO:0000256" key="5">
    <source>
        <dbReference type="ARBA" id="ARBA00023157"/>
    </source>
</evidence>
<dbReference type="Pfam" id="PF02298">
    <property type="entry name" value="Cu_bind_like"/>
    <property type="match status" value="1"/>
</dbReference>
<evidence type="ECO:0000256" key="4">
    <source>
        <dbReference type="ARBA" id="ARBA00023136"/>
    </source>
</evidence>
<dbReference type="GO" id="GO:0098552">
    <property type="term" value="C:side of membrane"/>
    <property type="evidence" value="ECO:0007669"/>
    <property type="project" value="UniProtKB-KW"/>
</dbReference>
<keyword evidence="7" id="KW-0449">Lipoprotein</keyword>
<keyword evidence="5" id="KW-1015">Disulfide bond</keyword>
<evidence type="ECO:0000256" key="3">
    <source>
        <dbReference type="ARBA" id="ARBA00022729"/>
    </source>
</evidence>
<dbReference type="InterPro" id="IPR003245">
    <property type="entry name" value="Phytocyanin_dom"/>
</dbReference>
<keyword evidence="2" id="KW-0336">GPI-anchor</keyword>
<keyword evidence="4" id="KW-0472">Membrane</keyword>
<evidence type="ECO:0000256" key="6">
    <source>
        <dbReference type="ARBA" id="ARBA00023180"/>
    </source>
</evidence>
<dbReference type="GO" id="GO:0005886">
    <property type="term" value="C:plasma membrane"/>
    <property type="evidence" value="ECO:0007669"/>
    <property type="project" value="UniProtKB-SubCell"/>
</dbReference>
<comment type="similarity">
    <text evidence="8">Belongs to the early nodulin-like (ENODL) family.</text>
</comment>
<evidence type="ECO:0000259" key="9">
    <source>
        <dbReference type="PROSITE" id="PS51485"/>
    </source>
</evidence>
<evidence type="ECO:0000256" key="8">
    <source>
        <dbReference type="ARBA" id="ARBA00035011"/>
    </source>
</evidence>
<dbReference type="GO" id="GO:0009055">
    <property type="term" value="F:electron transfer activity"/>
    <property type="evidence" value="ECO:0007669"/>
    <property type="project" value="InterPro"/>
</dbReference>
<evidence type="ECO:0000313" key="10">
    <source>
        <dbReference type="EMBL" id="KAK6912020.1"/>
    </source>
</evidence>
<protein>
    <submittedName>
        <fullName evidence="10">Phytocyanin domain</fullName>
    </submittedName>
</protein>
<proteinExistence type="inferred from homology"/>
<dbReference type="SUPFAM" id="SSF49503">
    <property type="entry name" value="Cupredoxins"/>
    <property type="match status" value="1"/>
</dbReference>
<dbReference type="Proteomes" id="UP001370490">
    <property type="component" value="Unassembled WGS sequence"/>
</dbReference>
<dbReference type="FunFam" id="2.60.40.420:FF:000010">
    <property type="entry name" value="Early nodulin-like protein 1"/>
    <property type="match status" value="1"/>
</dbReference>
<name>A0AAN8UAZ7_9MAGN</name>
<dbReference type="InterPro" id="IPR008972">
    <property type="entry name" value="Cupredoxin"/>
</dbReference>
<dbReference type="PANTHER" id="PTHR33021:SF234">
    <property type="entry name" value="EARLY NODULIN-LIKE PROTEIN 7"/>
    <property type="match status" value="1"/>
</dbReference>
<accession>A0AAN8UAZ7</accession>
<dbReference type="InterPro" id="IPR039391">
    <property type="entry name" value="Phytocyanin-like"/>
</dbReference>
<gene>
    <name evidence="10" type="ORF">RJ641_024113</name>
</gene>
<evidence type="ECO:0000256" key="7">
    <source>
        <dbReference type="ARBA" id="ARBA00023288"/>
    </source>
</evidence>
<evidence type="ECO:0000256" key="2">
    <source>
        <dbReference type="ARBA" id="ARBA00022622"/>
    </source>
</evidence>
<organism evidence="10 11">
    <name type="scientific">Dillenia turbinata</name>
    <dbReference type="NCBI Taxonomy" id="194707"/>
    <lineage>
        <taxon>Eukaryota</taxon>
        <taxon>Viridiplantae</taxon>
        <taxon>Streptophyta</taxon>
        <taxon>Embryophyta</taxon>
        <taxon>Tracheophyta</taxon>
        <taxon>Spermatophyta</taxon>
        <taxon>Magnoliopsida</taxon>
        <taxon>eudicotyledons</taxon>
        <taxon>Gunneridae</taxon>
        <taxon>Pentapetalae</taxon>
        <taxon>Dilleniales</taxon>
        <taxon>Dilleniaceae</taxon>
        <taxon>Dillenia</taxon>
    </lineage>
</organism>
<keyword evidence="6" id="KW-0325">Glycoprotein</keyword>
<feature type="domain" description="Phytocyanin" evidence="9">
    <location>
        <begin position="8"/>
        <end position="110"/>
    </location>
</feature>
<comment type="subcellular location">
    <subcellularLocation>
        <location evidence="1">Cell membrane</location>
        <topology evidence="1">Lipid-anchor</topology>
        <topology evidence="1">GPI-anchor</topology>
    </subcellularLocation>
</comment>
<reference evidence="10 11" key="1">
    <citation type="submission" date="2023-12" db="EMBL/GenBank/DDBJ databases">
        <title>A high-quality genome assembly for Dillenia turbinata (Dilleniales).</title>
        <authorList>
            <person name="Chanderbali A."/>
        </authorList>
    </citation>
    <scope>NUCLEOTIDE SEQUENCE [LARGE SCALE GENOMIC DNA]</scope>
    <source>
        <strain evidence="10">LSX21</strain>
        <tissue evidence="10">Leaf</tissue>
    </source>
</reference>
<keyword evidence="11" id="KW-1185">Reference proteome</keyword>
<dbReference type="Gene3D" id="2.60.40.420">
    <property type="entry name" value="Cupredoxins - blue copper proteins"/>
    <property type="match status" value="1"/>
</dbReference>
<dbReference type="AlphaFoldDB" id="A0AAN8UAZ7"/>
<dbReference type="PROSITE" id="PS51485">
    <property type="entry name" value="PHYTOCYANIN"/>
    <property type="match status" value="1"/>
</dbReference>
<evidence type="ECO:0000313" key="11">
    <source>
        <dbReference type="Proteomes" id="UP001370490"/>
    </source>
</evidence>
<sequence>MGSVQSSQEFKVGDINGWREPDPKNFQFYILWASRYTFYVGDSLNFEYNNDSVLVVGKWDYYHCNTDKPIFAFSNGKNIINLDRAGPFYFISGVPEHCKNGQRLLINVETHDFSPPQPYMVVSPSPSPLLSSEALARLTLAHVLVGLVASLLLPEYLYF</sequence>
<dbReference type="PANTHER" id="PTHR33021">
    <property type="entry name" value="BLUE COPPER PROTEIN"/>
    <property type="match status" value="1"/>
</dbReference>
<comment type="caution">
    <text evidence="10">The sequence shown here is derived from an EMBL/GenBank/DDBJ whole genome shotgun (WGS) entry which is preliminary data.</text>
</comment>
<evidence type="ECO:0000256" key="1">
    <source>
        <dbReference type="ARBA" id="ARBA00004609"/>
    </source>
</evidence>
<dbReference type="EMBL" id="JBAMMX010000028">
    <property type="protein sequence ID" value="KAK6912020.1"/>
    <property type="molecule type" value="Genomic_DNA"/>
</dbReference>
<keyword evidence="3" id="KW-0732">Signal</keyword>